<accession>A0A382EC11</accession>
<evidence type="ECO:0000313" key="2">
    <source>
        <dbReference type="EMBL" id="SVB47501.1"/>
    </source>
</evidence>
<dbReference type="EMBL" id="UINC01043447">
    <property type="protein sequence ID" value="SVB47501.1"/>
    <property type="molecule type" value="Genomic_DNA"/>
</dbReference>
<gene>
    <name evidence="2" type="ORF">METZ01_LOCUS200355</name>
</gene>
<evidence type="ECO:0000259" key="1">
    <source>
        <dbReference type="Pfam" id="PF01370"/>
    </source>
</evidence>
<protein>
    <recommendedName>
        <fullName evidence="1">NAD-dependent epimerase/dehydratase domain-containing protein</fullName>
    </recommendedName>
</protein>
<name>A0A382EC11_9ZZZZ</name>
<organism evidence="2">
    <name type="scientific">marine metagenome</name>
    <dbReference type="NCBI Taxonomy" id="408172"/>
    <lineage>
        <taxon>unclassified sequences</taxon>
        <taxon>metagenomes</taxon>
        <taxon>ecological metagenomes</taxon>
    </lineage>
</organism>
<dbReference type="InterPro" id="IPR036291">
    <property type="entry name" value="NAD(P)-bd_dom_sf"/>
</dbReference>
<dbReference type="Gene3D" id="3.40.50.720">
    <property type="entry name" value="NAD(P)-binding Rossmann-like Domain"/>
    <property type="match status" value="1"/>
</dbReference>
<dbReference type="AlphaFoldDB" id="A0A382EC11"/>
<sequence>MNVSNNIISEDLDYIFNSTASMWNEIRGKQLFLTGATGFFGTWLLESFIEANKKLDLNAKVVVLTRNLDAFQKQSPHICSNRAIRFHIGDVRNYEFPKGTFSHIIHGATTSATETFNKQDPLIKYDTIAEGTRHTLEFAVYCNCEKFLLTSSASAYGKQPLEISHISEDFSGAPYTIDKNFDHSV</sequence>
<reference evidence="2" key="1">
    <citation type="submission" date="2018-05" db="EMBL/GenBank/DDBJ databases">
        <authorList>
            <person name="Lanie J.A."/>
            <person name="Ng W.-L."/>
            <person name="Kazmierczak K.M."/>
            <person name="Andrzejewski T.M."/>
            <person name="Davidsen T.M."/>
            <person name="Wayne K.J."/>
            <person name="Tettelin H."/>
            <person name="Glass J.I."/>
            <person name="Rusch D."/>
            <person name="Podicherti R."/>
            <person name="Tsui H.-C.T."/>
            <person name="Winkler M.E."/>
        </authorList>
    </citation>
    <scope>NUCLEOTIDE SEQUENCE</scope>
</reference>
<proteinExistence type="predicted"/>
<dbReference type="SUPFAM" id="SSF51735">
    <property type="entry name" value="NAD(P)-binding Rossmann-fold domains"/>
    <property type="match status" value="1"/>
</dbReference>
<feature type="non-terminal residue" evidence="2">
    <location>
        <position position="185"/>
    </location>
</feature>
<dbReference type="Pfam" id="PF01370">
    <property type="entry name" value="Epimerase"/>
    <property type="match status" value="1"/>
</dbReference>
<dbReference type="InterPro" id="IPR001509">
    <property type="entry name" value="Epimerase_deHydtase"/>
</dbReference>
<feature type="domain" description="NAD-dependent epimerase/dehydratase" evidence="1">
    <location>
        <begin position="32"/>
        <end position="175"/>
    </location>
</feature>